<dbReference type="GO" id="GO:0008270">
    <property type="term" value="F:zinc ion binding"/>
    <property type="evidence" value="ECO:0007669"/>
    <property type="project" value="UniProtKB-KW"/>
</dbReference>
<gene>
    <name evidence="3" type="ORF">MTR67_034651</name>
</gene>
<organism evidence="3 4">
    <name type="scientific">Solanum verrucosum</name>
    <dbReference type="NCBI Taxonomy" id="315347"/>
    <lineage>
        <taxon>Eukaryota</taxon>
        <taxon>Viridiplantae</taxon>
        <taxon>Streptophyta</taxon>
        <taxon>Embryophyta</taxon>
        <taxon>Tracheophyta</taxon>
        <taxon>Spermatophyta</taxon>
        <taxon>Magnoliopsida</taxon>
        <taxon>eudicotyledons</taxon>
        <taxon>Gunneridae</taxon>
        <taxon>Pentapetalae</taxon>
        <taxon>asterids</taxon>
        <taxon>lamiids</taxon>
        <taxon>Solanales</taxon>
        <taxon>Solanaceae</taxon>
        <taxon>Solanoideae</taxon>
        <taxon>Solaneae</taxon>
        <taxon>Solanum</taxon>
    </lineage>
</organism>
<dbReference type="SUPFAM" id="SSF57756">
    <property type="entry name" value="Retrovirus zinc finger-like domains"/>
    <property type="match status" value="1"/>
</dbReference>
<dbReference type="InterPro" id="IPR001878">
    <property type="entry name" value="Znf_CCHC"/>
</dbReference>
<dbReference type="GO" id="GO:0003676">
    <property type="term" value="F:nucleic acid binding"/>
    <property type="evidence" value="ECO:0007669"/>
    <property type="project" value="InterPro"/>
</dbReference>
<name>A0AAF0ZIZ0_SOLVR</name>
<evidence type="ECO:0000313" key="4">
    <source>
        <dbReference type="Proteomes" id="UP001234989"/>
    </source>
</evidence>
<keyword evidence="1" id="KW-0862">Zinc</keyword>
<dbReference type="PROSITE" id="PS50158">
    <property type="entry name" value="ZF_CCHC"/>
    <property type="match status" value="1"/>
</dbReference>
<evidence type="ECO:0000256" key="1">
    <source>
        <dbReference type="PROSITE-ProRule" id="PRU00047"/>
    </source>
</evidence>
<proteinExistence type="predicted"/>
<reference evidence="3" key="1">
    <citation type="submission" date="2023-08" db="EMBL/GenBank/DDBJ databases">
        <title>A de novo genome assembly of Solanum verrucosum Schlechtendal, a Mexican diploid species geographically isolated from the other diploid A-genome species in potato relatives.</title>
        <authorList>
            <person name="Hosaka K."/>
        </authorList>
    </citation>
    <scope>NUCLEOTIDE SEQUENCE</scope>
    <source>
        <tissue evidence="3">Young leaves</tissue>
    </source>
</reference>
<dbReference type="EMBL" id="CP133619">
    <property type="protein sequence ID" value="WMV41266.1"/>
    <property type="molecule type" value="Genomic_DNA"/>
</dbReference>
<evidence type="ECO:0000313" key="3">
    <source>
        <dbReference type="EMBL" id="WMV41266.1"/>
    </source>
</evidence>
<accession>A0AAF0ZIZ0</accession>
<dbReference type="PANTHER" id="PTHR45835:SF91">
    <property type="entry name" value="RETROTRANSPOSON, TY3-GYPSY SUBCLASS-LIKE PROTEIN"/>
    <property type="match status" value="1"/>
</dbReference>
<protein>
    <recommendedName>
        <fullName evidence="2">CCHC-type domain-containing protein</fullName>
    </recommendedName>
</protein>
<keyword evidence="1" id="KW-0479">Metal-binding</keyword>
<dbReference type="PANTHER" id="PTHR45835">
    <property type="entry name" value="YALI0A06105P"/>
    <property type="match status" value="1"/>
</dbReference>
<dbReference type="AlphaFoldDB" id="A0AAF0ZIZ0"/>
<dbReference type="SUPFAM" id="SSF53098">
    <property type="entry name" value="Ribonuclease H-like"/>
    <property type="match status" value="1"/>
</dbReference>
<dbReference type="InterPro" id="IPR012337">
    <property type="entry name" value="RNaseH-like_sf"/>
</dbReference>
<dbReference type="InterPro" id="IPR036875">
    <property type="entry name" value="Znf_CCHC_sf"/>
</dbReference>
<keyword evidence="1" id="KW-0863">Zinc-finger</keyword>
<keyword evidence="4" id="KW-1185">Reference proteome</keyword>
<sequence length="326" mass="36326">MDCVVCKIQHLVELSMPAVFDYVFPKKIVGHLRATKDNIVKEAFGGRLVSMVKAFSIQTAFSSTSSSYSAPLVDYKGKASWYKFQGSASVNRTFPYCPKCGKNYLGEYLASIDGCFGCGQLGHSWKDCPSAKQGMGGQGAPNQATTPIYEGKVWSVTPSMDRGWGLVNHDCLLSSGAAKLGVYFLLRDIMTPIWVIVHRLTKSTHFLTVKTTNSVKDYARLYITEIVRLHGVPLSIISDRDGWSGKAYHSDLRGHVESLSDHFLGLTYEEVLVEIPDRQVRRFRNKKVDSVKALWRNRPILGATWEAQADIMAKYPHLFSSELVSA</sequence>
<dbReference type="Proteomes" id="UP001234989">
    <property type="component" value="Chromosome 8"/>
</dbReference>
<evidence type="ECO:0000259" key="2">
    <source>
        <dbReference type="PROSITE" id="PS50158"/>
    </source>
</evidence>
<feature type="domain" description="CCHC-type" evidence="2">
    <location>
        <begin position="115"/>
        <end position="130"/>
    </location>
</feature>